<evidence type="ECO:0000256" key="1">
    <source>
        <dbReference type="ARBA" id="ARBA00022630"/>
    </source>
</evidence>
<dbReference type="SMART" id="SM00226">
    <property type="entry name" value="LMWPc"/>
    <property type="match status" value="1"/>
</dbReference>
<dbReference type="InterPro" id="IPR036196">
    <property type="entry name" value="Ptyr_pPase_sf"/>
</dbReference>
<feature type="coiled-coil region" evidence="3">
    <location>
        <begin position="290"/>
        <end position="317"/>
    </location>
</feature>
<evidence type="ECO:0000256" key="2">
    <source>
        <dbReference type="ARBA" id="ARBA00022643"/>
    </source>
</evidence>
<organism evidence="5">
    <name type="scientific">Desulfofervidus auxilii</name>
    <dbReference type="NCBI Taxonomy" id="1621989"/>
    <lineage>
        <taxon>Bacteria</taxon>
        <taxon>Pseudomonadati</taxon>
        <taxon>Thermodesulfobacteriota</taxon>
        <taxon>Candidatus Desulfofervidia</taxon>
        <taxon>Candidatus Desulfofervidales</taxon>
        <taxon>Candidatus Desulfofervidaceae</taxon>
        <taxon>Candidatus Desulfofervidus</taxon>
    </lineage>
</organism>
<dbReference type="InterPro" id="IPR005025">
    <property type="entry name" value="FMN_Rdtase-like_dom"/>
</dbReference>
<dbReference type="InterPro" id="IPR029039">
    <property type="entry name" value="Flavoprotein-like_sf"/>
</dbReference>
<gene>
    <name evidence="5" type="ORF">ENG63_11575</name>
</gene>
<dbReference type="Pfam" id="PF01451">
    <property type="entry name" value="LMWPc"/>
    <property type="match status" value="1"/>
</dbReference>
<dbReference type="Pfam" id="PF03358">
    <property type="entry name" value="FMN_red"/>
    <property type="match status" value="1"/>
</dbReference>
<dbReference type="Gene3D" id="3.40.50.2300">
    <property type="match status" value="1"/>
</dbReference>
<comment type="caution">
    <text evidence="5">The sequence shown here is derived from an EMBL/GenBank/DDBJ whole genome shotgun (WGS) entry which is preliminary data.</text>
</comment>
<keyword evidence="3" id="KW-0175">Coiled coil</keyword>
<name>A0A7C0U4N3_DESA2</name>
<dbReference type="InterPro" id="IPR051796">
    <property type="entry name" value="ISF_SsuE-like"/>
</dbReference>
<dbReference type="SUPFAM" id="SSF52218">
    <property type="entry name" value="Flavoproteins"/>
    <property type="match status" value="1"/>
</dbReference>
<protein>
    <submittedName>
        <fullName evidence="5">Flavin reductase</fullName>
    </submittedName>
</protein>
<sequence length="319" mass="36857">MFVLALLGSPRKGGNTESLLFAFLEGIKEMGGEIKVLNIAEKRIFPCIECGKCEKNGFCFIKDDMEEIYFLLRQADAVILATPVFFYNVPAQLKAFIDRCQVFWVRRYILNLIDPKATFRLGFLLTVGATKGKNLFFGIELTAKYFFKAIGAKYKKKLGFKRIEKKGDIIYHPTALKEAYLEGKKFIKSFKKRKKIIFISQKNACRSHMAEAFLQYYAGKYFDVKSAGIQPASNIDPLVIKVMAEKGIDLVYRRPKKIEVVQEDLYDLLIQMDEGYKAIISANKVENWNIKKKEKNIKNIRQLRDEIEKRIKNLIKNLI</sequence>
<proteinExistence type="predicted"/>
<evidence type="ECO:0000256" key="3">
    <source>
        <dbReference type="SAM" id="Coils"/>
    </source>
</evidence>
<dbReference type="EMBL" id="DRBS01000430">
    <property type="protein sequence ID" value="HDD45475.1"/>
    <property type="molecule type" value="Genomic_DNA"/>
</dbReference>
<accession>A0A7C0U4N3</accession>
<dbReference type="GO" id="GO:0016491">
    <property type="term" value="F:oxidoreductase activity"/>
    <property type="evidence" value="ECO:0007669"/>
    <property type="project" value="InterPro"/>
</dbReference>
<feature type="domain" description="Phosphotyrosine protein phosphatase I" evidence="4">
    <location>
        <begin position="194"/>
        <end position="317"/>
    </location>
</feature>
<dbReference type="Proteomes" id="UP000886289">
    <property type="component" value="Unassembled WGS sequence"/>
</dbReference>
<dbReference type="AlphaFoldDB" id="A0A7C0U4N3"/>
<keyword evidence="1" id="KW-0285">Flavoprotein</keyword>
<dbReference type="SUPFAM" id="SSF52788">
    <property type="entry name" value="Phosphotyrosine protein phosphatases I"/>
    <property type="match status" value="1"/>
</dbReference>
<evidence type="ECO:0000313" key="5">
    <source>
        <dbReference type="EMBL" id="HDD45475.1"/>
    </source>
</evidence>
<keyword evidence="2" id="KW-0288">FMN</keyword>
<reference evidence="5" key="1">
    <citation type="journal article" date="2020" name="mSystems">
        <title>Genome- and Community-Level Interaction Insights into Carbon Utilization and Element Cycling Functions of Hydrothermarchaeota in Hydrothermal Sediment.</title>
        <authorList>
            <person name="Zhou Z."/>
            <person name="Liu Y."/>
            <person name="Xu W."/>
            <person name="Pan J."/>
            <person name="Luo Z.H."/>
            <person name="Li M."/>
        </authorList>
    </citation>
    <scope>NUCLEOTIDE SEQUENCE [LARGE SCALE GENOMIC DNA]</scope>
    <source>
        <strain evidence="5">HyVt-233</strain>
    </source>
</reference>
<dbReference type="PANTHER" id="PTHR43278">
    <property type="entry name" value="NAD(P)H-DEPENDENT FMN-CONTAINING OXIDOREDUCTASE YWQN-RELATED"/>
    <property type="match status" value="1"/>
</dbReference>
<dbReference type="InterPro" id="IPR023485">
    <property type="entry name" value="Ptyr_pPase"/>
</dbReference>
<dbReference type="PANTHER" id="PTHR43278:SF1">
    <property type="entry name" value="IRON-SULFUR FLAVOPROTEIN MJ1083"/>
    <property type="match status" value="1"/>
</dbReference>
<dbReference type="Gene3D" id="3.40.50.360">
    <property type="match status" value="1"/>
</dbReference>
<evidence type="ECO:0000259" key="4">
    <source>
        <dbReference type="SMART" id="SM00226"/>
    </source>
</evidence>